<keyword evidence="1" id="KW-0472">Membrane</keyword>
<keyword evidence="1" id="KW-1133">Transmembrane helix</keyword>
<evidence type="ECO:0000313" key="2">
    <source>
        <dbReference type="EMBL" id="PTN07449.1"/>
    </source>
</evidence>
<evidence type="ECO:0000256" key="1">
    <source>
        <dbReference type="SAM" id="Phobius"/>
    </source>
</evidence>
<proteinExistence type="predicted"/>
<sequence>MEIGRRSAQSVSRMRPSFEEHAKTESPLIPEVQGRALWWKVIVCFRFDFGFITGSIIFGAPPLLRRQTGVRSEKSCKEY</sequence>
<dbReference type="AlphaFoldDB" id="A0A2T5BYZ2"/>
<keyword evidence="3" id="KW-1185">Reference proteome</keyword>
<keyword evidence="1" id="KW-0812">Transmembrane</keyword>
<comment type="caution">
    <text evidence="2">The sequence shown here is derived from an EMBL/GenBank/DDBJ whole genome shotgun (WGS) entry which is preliminary data.</text>
</comment>
<accession>A0A2T5BYZ2</accession>
<reference evidence="2 3" key="1">
    <citation type="submission" date="2018-04" db="EMBL/GenBank/DDBJ databases">
        <title>Genomic Encyclopedia of Archaeal and Bacterial Type Strains, Phase II (KMG-II): from individual species to whole genera.</title>
        <authorList>
            <person name="Goeker M."/>
        </authorList>
    </citation>
    <scope>NUCLEOTIDE SEQUENCE [LARGE SCALE GENOMIC DNA]</scope>
    <source>
        <strain evidence="2 3">DSM 28823</strain>
    </source>
</reference>
<evidence type="ECO:0000313" key="3">
    <source>
        <dbReference type="Proteomes" id="UP000243525"/>
    </source>
</evidence>
<dbReference type="Proteomes" id="UP000243525">
    <property type="component" value="Unassembled WGS sequence"/>
</dbReference>
<gene>
    <name evidence="2" type="ORF">C8N47_11744</name>
</gene>
<name>A0A2T5BYZ2_9BACT</name>
<feature type="transmembrane region" description="Helical" evidence="1">
    <location>
        <begin position="37"/>
        <end position="64"/>
    </location>
</feature>
<organism evidence="2 3">
    <name type="scientific">Mangrovibacterium marinum</name>
    <dbReference type="NCBI Taxonomy" id="1639118"/>
    <lineage>
        <taxon>Bacteria</taxon>
        <taxon>Pseudomonadati</taxon>
        <taxon>Bacteroidota</taxon>
        <taxon>Bacteroidia</taxon>
        <taxon>Marinilabiliales</taxon>
        <taxon>Prolixibacteraceae</taxon>
        <taxon>Mangrovibacterium</taxon>
    </lineage>
</organism>
<protein>
    <submittedName>
        <fullName evidence="2">Uncharacterized protein</fullName>
    </submittedName>
</protein>
<dbReference type="EMBL" id="QAAD01000017">
    <property type="protein sequence ID" value="PTN07449.1"/>
    <property type="molecule type" value="Genomic_DNA"/>
</dbReference>